<reference evidence="1 2" key="1">
    <citation type="submission" date="2022-05" db="EMBL/GenBank/DDBJ databases">
        <authorList>
            <consortium name="Genoscope - CEA"/>
            <person name="William W."/>
        </authorList>
    </citation>
    <scope>NUCLEOTIDE SEQUENCE [LARGE SCALE GENOMIC DNA]</scope>
</reference>
<comment type="caution">
    <text evidence="1">The sequence shown here is derived from an EMBL/GenBank/DDBJ whole genome shotgun (WGS) entry which is preliminary data.</text>
</comment>
<feature type="non-terminal residue" evidence="1">
    <location>
        <position position="79"/>
    </location>
</feature>
<organism evidence="1 2">
    <name type="scientific">Pocillopora meandrina</name>
    <dbReference type="NCBI Taxonomy" id="46732"/>
    <lineage>
        <taxon>Eukaryota</taxon>
        <taxon>Metazoa</taxon>
        <taxon>Cnidaria</taxon>
        <taxon>Anthozoa</taxon>
        <taxon>Hexacorallia</taxon>
        <taxon>Scleractinia</taxon>
        <taxon>Astrocoeniina</taxon>
        <taxon>Pocilloporidae</taxon>
        <taxon>Pocillopora</taxon>
    </lineage>
</organism>
<gene>
    <name evidence="1" type="ORF">PMEA_00031311</name>
</gene>
<keyword evidence="2" id="KW-1185">Reference proteome</keyword>
<accession>A0AAU9W4B1</accession>
<protein>
    <submittedName>
        <fullName evidence="1">Uncharacterized protein</fullName>
    </submittedName>
</protein>
<evidence type="ECO:0000313" key="1">
    <source>
        <dbReference type="EMBL" id="CAH3044668.1"/>
    </source>
</evidence>
<dbReference type="Proteomes" id="UP001159428">
    <property type="component" value="Unassembled WGS sequence"/>
</dbReference>
<name>A0AAU9W4B1_9CNID</name>
<proteinExistence type="predicted"/>
<dbReference type="EMBL" id="CALNXJ010000007">
    <property type="protein sequence ID" value="CAH3044668.1"/>
    <property type="molecule type" value="Genomic_DNA"/>
</dbReference>
<sequence length="79" mass="9252">MNEREYKALKKYQDDEKSRIKKGCDSFREKIRNAPVNKGTRSISGRIAEETFELLTEKWGRLPYICGLQGPFPLELMEI</sequence>
<dbReference type="AlphaFoldDB" id="A0AAU9W4B1"/>
<evidence type="ECO:0000313" key="2">
    <source>
        <dbReference type="Proteomes" id="UP001159428"/>
    </source>
</evidence>